<dbReference type="GO" id="GO:0022857">
    <property type="term" value="F:transmembrane transporter activity"/>
    <property type="evidence" value="ECO:0007669"/>
    <property type="project" value="InterPro"/>
</dbReference>
<dbReference type="Pfam" id="PF00528">
    <property type="entry name" value="BPD_transp_1"/>
    <property type="match status" value="1"/>
</dbReference>
<sequence length="230" mass="25248">MLFGIEWDTTSNWLFASSILPILLRGLVTTIQATVVGFAVAAVLGLLLAALKSARLRIISWPARLITEFLRDTPLLIQLFFLYYVLPDYGIVLPAFLTGALALGVQYSAYMSEVYRAGIESIARGQTEAARALDLSALRTFFIIIVPQAIPRIIPALGNYLVSIMKDVPVLSVVSVLEMLSVAKIIGDRTFNYLIPLSMVGGLYLVLTLFASAAIRYLDTRLPKQGLPLR</sequence>
<evidence type="ECO:0000313" key="12">
    <source>
        <dbReference type="Proteomes" id="UP000184226"/>
    </source>
</evidence>
<dbReference type="NCBIfam" id="TIGR01726">
    <property type="entry name" value="HEQRo_perm_3TM"/>
    <property type="match status" value="1"/>
</dbReference>
<evidence type="ECO:0000256" key="6">
    <source>
        <dbReference type="ARBA" id="ARBA00022970"/>
    </source>
</evidence>
<keyword evidence="3 9" id="KW-0813">Transport</keyword>
<keyword evidence="4" id="KW-1003">Cell membrane</keyword>
<evidence type="ECO:0000256" key="9">
    <source>
        <dbReference type="RuleBase" id="RU363032"/>
    </source>
</evidence>
<keyword evidence="5 9" id="KW-0812">Transmembrane</keyword>
<dbReference type="PROSITE" id="PS50928">
    <property type="entry name" value="ABC_TM1"/>
    <property type="match status" value="1"/>
</dbReference>
<keyword evidence="6" id="KW-0029">Amino-acid transport</keyword>
<keyword evidence="8 9" id="KW-0472">Membrane</keyword>
<dbReference type="RefSeq" id="WP_073101538.1">
    <property type="nucleotide sequence ID" value="NZ_FQXE01000001.1"/>
</dbReference>
<organism evidence="11 12">
    <name type="scientific">Pollutimonas bauzanensis</name>
    <dbReference type="NCBI Taxonomy" id="658167"/>
    <lineage>
        <taxon>Bacteria</taxon>
        <taxon>Pseudomonadati</taxon>
        <taxon>Pseudomonadota</taxon>
        <taxon>Betaproteobacteria</taxon>
        <taxon>Burkholderiales</taxon>
        <taxon>Alcaligenaceae</taxon>
        <taxon>Pollutimonas</taxon>
    </lineage>
</organism>
<dbReference type="CDD" id="cd06261">
    <property type="entry name" value="TM_PBP2"/>
    <property type="match status" value="1"/>
</dbReference>
<dbReference type="STRING" id="658167.SAMN04488135_101576"/>
<dbReference type="InterPro" id="IPR010065">
    <property type="entry name" value="AA_ABC_transptr_permease_3TM"/>
</dbReference>
<evidence type="ECO:0000256" key="1">
    <source>
        <dbReference type="ARBA" id="ARBA00004429"/>
    </source>
</evidence>
<evidence type="ECO:0000256" key="7">
    <source>
        <dbReference type="ARBA" id="ARBA00022989"/>
    </source>
</evidence>
<comment type="similarity">
    <text evidence="2">Belongs to the binding-protein-dependent transport system permease family. HisMQ subfamily.</text>
</comment>
<dbReference type="AlphaFoldDB" id="A0A1M5NND3"/>
<reference evidence="11 12" key="1">
    <citation type="submission" date="2016-11" db="EMBL/GenBank/DDBJ databases">
        <authorList>
            <person name="Jaros S."/>
            <person name="Januszkiewicz K."/>
            <person name="Wedrychowicz H."/>
        </authorList>
    </citation>
    <scope>NUCLEOTIDE SEQUENCE [LARGE SCALE GENOMIC DNA]</scope>
    <source>
        <strain evidence="11 12">CGMCC 1.10190</strain>
    </source>
</reference>
<dbReference type="InterPro" id="IPR000515">
    <property type="entry name" value="MetI-like"/>
</dbReference>
<evidence type="ECO:0000256" key="8">
    <source>
        <dbReference type="ARBA" id="ARBA00023136"/>
    </source>
</evidence>
<dbReference type="InterPro" id="IPR035906">
    <property type="entry name" value="MetI-like_sf"/>
</dbReference>
<gene>
    <name evidence="11" type="ORF">SAMN04488135_101576</name>
</gene>
<dbReference type="GO" id="GO:0006865">
    <property type="term" value="P:amino acid transport"/>
    <property type="evidence" value="ECO:0007669"/>
    <property type="project" value="UniProtKB-KW"/>
</dbReference>
<dbReference type="OrthoDB" id="7026155at2"/>
<dbReference type="Proteomes" id="UP000184226">
    <property type="component" value="Unassembled WGS sequence"/>
</dbReference>
<feature type="transmembrane region" description="Helical" evidence="9">
    <location>
        <begin position="194"/>
        <end position="218"/>
    </location>
</feature>
<dbReference type="EMBL" id="FQXE01000001">
    <property type="protein sequence ID" value="SHG91056.1"/>
    <property type="molecule type" value="Genomic_DNA"/>
</dbReference>
<dbReference type="NCBIfam" id="TIGR03003">
    <property type="entry name" value="ectoine_ehuD"/>
    <property type="match status" value="1"/>
</dbReference>
<feature type="domain" description="ABC transmembrane type-1" evidence="10">
    <location>
        <begin position="27"/>
        <end position="216"/>
    </location>
</feature>
<dbReference type="PANTHER" id="PTHR30614:SF0">
    <property type="entry name" value="L-CYSTINE TRANSPORT SYSTEM PERMEASE PROTEIN TCYL"/>
    <property type="match status" value="1"/>
</dbReference>
<dbReference type="InterPro" id="IPR043429">
    <property type="entry name" value="ArtM/GltK/GlnP/TcyL/YhdX-like"/>
</dbReference>
<evidence type="ECO:0000256" key="4">
    <source>
        <dbReference type="ARBA" id="ARBA00022475"/>
    </source>
</evidence>
<keyword evidence="12" id="KW-1185">Reference proteome</keyword>
<evidence type="ECO:0000256" key="3">
    <source>
        <dbReference type="ARBA" id="ARBA00022448"/>
    </source>
</evidence>
<dbReference type="Gene3D" id="1.10.3720.10">
    <property type="entry name" value="MetI-like"/>
    <property type="match status" value="1"/>
</dbReference>
<dbReference type="PANTHER" id="PTHR30614">
    <property type="entry name" value="MEMBRANE COMPONENT OF AMINO ACID ABC TRANSPORTER"/>
    <property type="match status" value="1"/>
</dbReference>
<dbReference type="GO" id="GO:0043190">
    <property type="term" value="C:ATP-binding cassette (ABC) transporter complex"/>
    <property type="evidence" value="ECO:0007669"/>
    <property type="project" value="InterPro"/>
</dbReference>
<name>A0A1M5NND3_9BURK</name>
<feature type="transmembrane region" description="Helical" evidence="9">
    <location>
        <begin position="22"/>
        <end position="48"/>
    </location>
</feature>
<keyword evidence="7 9" id="KW-1133">Transmembrane helix</keyword>
<comment type="subcellular location">
    <subcellularLocation>
        <location evidence="1">Cell inner membrane</location>
        <topology evidence="1">Multi-pass membrane protein</topology>
    </subcellularLocation>
    <subcellularLocation>
        <location evidence="9">Cell membrane</location>
        <topology evidence="9">Multi-pass membrane protein</topology>
    </subcellularLocation>
</comment>
<dbReference type="InterPro" id="IPR014341">
    <property type="entry name" value="Ectoine_EhuD"/>
</dbReference>
<evidence type="ECO:0000256" key="5">
    <source>
        <dbReference type="ARBA" id="ARBA00022692"/>
    </source>
</evidence>
<proteinExistence type="inferred from homology"/>
<protein>
    <submittedName>
        <fullName evidence="11">Polar amino acid transport system permease protein</fullName>
    </submittedName>
</protein>
<dbReference type="SUPFAM" id="SSF161098">
    <property type="entry name" value="MetI-like"/>
    <property type="match status" value="1"/>
</dbReference>
<evidence type="ECO:0000256" key="2">
    <source>
        <dbReference type="ARBA" id="ARBA00010072"/>
    </source>
</evidence>
<evidence type="ECO:0000313" key="11">
    <source>
        <dbReference type="EMBL" id="SHG91056.1"/>
    </source>
</evidence>
<evidence type="ECO:0000259" key="10">
    <source>
        <dbReference type="PROSITE" id="PS50928"/>
    </source>
</evidence>
<accession>A0A1M5NND3</accession>